<evidence type="ECO:0000313" key="1">
    <source>
        <dbReference type="EMBL" id="ADF38247.1"/>
    </source>
</evidence>
<dbReference type="AlphaFoldDB" id="D5DBY6"/>
<dbReference type="KEGG" id="bmd:BMD_1386"/>
<organism evidence="1 2">
    <name type="scientific">Priestia megaterium (strain DSM 319 / IMG 1521)</name>
    <name type="common">Bacillus megaterium</name>
    <dbReference type="NCBI Taxonomy" id="592022"/>
    <lineage>
        <taxon>Bacteria</taxon>
        <taxon>Bacillati</taxon>
        <taxon>Bacillota</taxon>
        <taxon>Bacilli</taxon>
        <taxon>Bacillales</taxon>
        <taxon>Bacillaceae</taxon>
        <taxon>Priestia</taxon>
    </lineage>
</organism>
<accession>D5DBY6</accession>
<proteinExistence type="predicted"/>
<dbReference type="EMBL" id="CP001982">
    <property type="protein sequence ID" value="ADF38247.1"/>
    <property type="molecule type" value="Genomic_DNA"/>
</dbReference>
<name>D5DBY6_PRIM3</name>
<gene>
    <name evidence="1" type="ordered locus">BMD_1386</name>
</gene>
<sequence>MKKKENTLCKGKFGGMAMKQSMVKTSEMMTLLDSLLEQVDLVDKTMSTSINEAFTHCEETYMEQVHRIDQSLQEIEVAVYESMPSETEWNRSRREMVLHTV</sequence>
<reference evidence="1 2" key="1">
    <citation type="journal article" date="2011" name="J. Bacteriol.">
        <title>Genome sequences of the biotechnologically important Bacillus megaterium strains QM B1551 and DSM319.</title>
        <authorList>
            <person name="Eppinger M."/>
            <person name="Bunk B."/>
            <person name="Johns M.A."/>
            <person name="Edirisinghe J.N."/>
            <person name="Kutumbaka K.K."/>
            <person name="Koenig S.S."/>
            <person name="Huot Creasy H."/>
            <person name="Rosovitz M.J."/>
            <person name="Riley D.R."/>
            <person name="Daugherty S."/>
            <person name="Martin M."/>
            <person name="Elbourne L.D."/>
            <person name="Paulsen I."/>
            <person name="Biedendieck R."/>
            <person name="Braun C."/>
            <person name="Grayburn S."/>
            <person name="Dhingra S."/>
            <person name="Lukyanchuk V."/>
            <person name="Ball B."/>
            <person name="Ul-Qamar R."/>
            <person name="Seibel J."/>
            <person name="Bremer E."/>
            <person name="Jahn D."/>
            <person name="Ravel J."/>
            <person name="Vary P.S."/>
        </authorList>
    </citation>
    <scope>NUCLEOTIDE SEQUENCE [LARGE SCALE GENOMIC DNA]</scope>
    <source>
        <strain evidence="2">DSM 319 / IMG 1521</strain>
    </source>
</reference>
<protein>
    <submittedName>
        <fullName evidence="1">Uncharacterized protein</fullName>
    </submittedName>
</protein>
<dbReference type="Proteomes" id="UP000002365">
    <property type="component" value="Chromosome"/>
</dbReference>
<evidence type="ECO:0000313" key="2">
    <source>
        <dbReference type="Proteomes" id="UP000002365"/>
    </source>
</evidence>
<dbReference type="HOGENOM" id="CLU_2520723_0_0_9"/>